<organism evidence="10 11">
    <name type="scientific">Legionella septentrionalis</name>
    <dbReference type="NCBI Taxonomy" id="2498109"/>
    <lineage>
        <taxon>Bacteria</taxon>
        <taxon>Pseudomonadati</taxon>
        <taxon>Pseudomonadota</taxon>
        <taxon>Gammaproteobacteria</taxon>
        <taxon>Legionellales</taxon>
        <taxon>Legionellaceae</taxon>
        <taxon>Legionella</taxon>
    </lineage>
</organism>
<dbReference type="GO" id="GO:0005829">
    <property type="term" value="C:cytosol"/>
    <property type="evidence" value="ECO:0007669"/>
    <property type="project" value="TreeGrafter"/>
</dbReference>
<dbReference type="PANTHER" id="PTHR21299">
    <property type="entry name" value="CYTIDYLATE KINASE/PANTOATE-BETA-ALANINE LIGASE"/>
    <property type="match status" value="1"/>
</dbReference>
<dbReference type="NCBIfam" id="TIGR00017">
    <property type="entry name" value="cmk"/>
    <property type="match status" value="1"/>
</dbReference>
<dbReference type="EC" id="2.7.4.25" evidence="8"/>
<dbReference type="PANTHER" id="PTHR21299:SF2">
    <property type="entry name" value="CYTIDYLATE KINASE"/>
    <property type="match status" value="1"/>
</dbReference>
<dbReference type="SUPFAM" id="SSF52540">
    <property type="entry name" value="P-loop containing nucleoside triphosphate hydrolases"/>
    <property type="match status" value="1"/>
</dbReference>
<protein>
    <recommendedName>
        <fullName evidence="8">Cytidylate kinase</fullName>
        <shortName evidence="8">CK</shortName>
        <ecNumber evidence="8">2.7.4.25</ecNumber>
    </recommendedName>
    <alternativeName>
        <fullName evidence="8">Cytidine monophosphate kinase</fullName>
        <shortName evidence="8">CMP kinase</shortName>
    </alternativeName>
</protein>
<dbReference type="Gene3D" id="3.40.50.300">
    <property type="entry name" value="P-loop containing nucleotide triphosphate hydrolases"/>
    <property type="match status" value="1"/>
</dbReference>
<dbReference type="GO" id="GO:0015949">
    <property type="term" value="P:nucleobase-containing small molecule interconversion"/>
    <property type="evidence" value="ECO:0007669"/>
    <property type="project" value="TreeGrafter"/>
</dbReference>
<feature type="domain" description="Cytidylate kinase" evidence="9">
    <location>
        <begin position="11"/>
        <end position="225"/>
    </location>
</feature>
<reference evidence="10 11" key="1">
    <citation type="submission" date="2018-12" db="EMBL/GenBank/DDBJ databases">
        <title>Legionella sp,whole genome shotgun sequence.</title>
        <authorList>
            <person name="Wu H."/>
        </authorList>
    </citation>
    <scope>NUCLEOTIDE SEQUENCE [LARGE SCALE GENOMIC DNA]</scope>
    <source>
        <strain evidence="11">km714</strain>
    </source>
</reference>
<dbReference type="HAMAP" id="MF_00238">
    <property type="entry name" value="Cytidyl_kinase_type1"/>
    <property type="match status" value="1"/>
</dbReference>
<dbReference type="Proteomes" id="UP000288012">
    <property type="component" value="Unassembled WGS sequence"/>
</dbReference>
<evidence type="ECO:0000256" key="7">
    <source>
        <dbReference type="ARBA" id="ARBA00048478"/>
    </source>
</evidence>
<dbReference type="GO" id="GO:0006220">
    <property type="term" value="P:pyrimidine nucleotide metabolic process"/>
    <property type="evidence" value="ECO:0007669"/>
    <property type="project" value="UniProtKB-UniRule"/>
</dbReference>
<evidence type="ECO:0000256" key="2">
    <source>
        <dbReference type="ARBA" id="ARBA00022679"/>
    </source>
</evidence>
<name>A0A433JL51_9GAMM</name>
<evidence type="ECO:0000313" key="10">
    <source>
        <dbReference type="EMBL" id="RUQ89708.1"/>
    </source>
</evidence>
<keyword evidence="3 8" id="KW-0547">Nucleotide-binding</keyword>
<dbReference type="CDD" id="cd02020">
    <property type="entry name" value="CMPK"/>
    <property type="match status" value="1"/>
</dbReference>
<dbReference type="GO" id="GO:0036430">
    <property type="term" value="F:CMP kinase activity"/>
    <property type="evidence" value="ECO:0007669"/>
    <property type="project" value="RHEA"/>
</dbReference>
<keyword evidence="2 8" id="KW-0808">Transferase</keyword>
<evidence type="ECO:0000256" key="5">
    <source>
        <dbReference type="ARBA" id="ARBA00022840"/>
    </source>
</evidence>
<evidence type="ECO:0000256" key="4">
    <source>
        <dbReference type="ARBA" id="ARBA00022777"/>
    </source>
</evidence>
<accession>A0A433JL51</accession>
<dbReference type="GO" id="GO:0036431">
    <property type="term" value="F:dCMP kinase activity"/>
    <property type="evidence" value="ECO:0007669"/>
    <property type="project" value="InterPro"/>
</dbReference>
<proteinExistence type="inferred from homology"/>
<dbReference type="OrthoDB" id="9807434at2"/>
<evidence type="ECO:0000256" key="1">
    <source>
        <dbReference type="ARBA" id="ARBA00009427"/>
    </source>
</evidence>
<feature type="binding site" evidence="8">
    <location>
        <begin position="15"/>
        <end position="23"/>
    </location>
    <ligand>
        <name>ATP</name>
        <dbReference type="ChEBI" id="CHEBI:30616"/>
    </ligand>
</feature>
<dbReference type="GO" id="GO:0005524">
    <property type="term" value="F:ATP binding"/>
    <property type="evidence" value="ECO:0007669"/>
    <property type="project" value="UniProtKB-UniRule"/>
</dbReference>
<evidence type="ECO:0000259" key="9">
    <source>
        <dbReference type="Pfam" id="PF02224"/>
    </source>
</evidence>
<dbReference type="AlphaFoldDB" id="A0A433JL51"/>
<dbReference type="InterPro" id="IPR003136">
    <property type="entry name" value="Cytidylate_kin"/>
</dbReference>
<gene>
    <name evidence="8" type="primary">cmk</name>
    <name evidence="10" type="ORF">EKM59_02820</name>
</gene>
<comment type="similarity">
    <text evidence="1 8">Belongs to the cytidylate kinase family. Type 1 subfamily.</text>
</comment>
<dbReference type="InterPro" id="IPR027417">
    <property type="entry name" value="P-loop_NTPase"/>
</dbReference>
<comment type="catalytic activity">
    <reaction evidence="7 8">
        <text>CMP + ATP = CDP + ADP</text>
        <dbReference type="Rhea" id="RHEA:11600"/>
        <dbReference type="ChEBI" id="CHEBI:30616"/>
        <dbReference type="ChEBI" id="CHEBI:58069"/>
        <dbReference type="ChEBI" id="CHEBI:60377"/>
        <dbReference type="ChEBI" id="CHEBI:456216"/>
        <dbReference type="EC" id="2.7.4.25"/>
    </reaction>
</comment>
<keyword evidence="11" id="KW-1185">Reference proteome</keyword>
<keyword evidence="8" id="KW-0963">Cytoplasm</keyword>
<evidence type="ECO:0000256" key="8">
    <source>
        <dbReference type="HAMAP-Rule" id="MF_00238"/>
    </source>
</evidence>
<comment type="caution">
    <text evidence="10">The sequence shown here is derived from an EMBL/GenBank/DDBJ whole genome shotgun (WGS) entry which is preliminary data.</text>
</comment>
<dbReference type="EMBL" id="RZGR01000006">
    <property type="protein sequence ID" value="RUQ89708.1"/>
    <property type="molecule type" value="Genomic_DNA"/>
</dbReference>
<keyword evidence="4 8" id="KW-0418">Kinase</keyword>
<evidence type="ECO:0000313" key="11">
    <source>
        <dbReference type="Proteomes" id="UP000288012"/>
    </source>
</evidence>
<evidence type="ECO:0000256" key="6">
    <source>
        <dbReference type="ARBA" id="ARBA00047615"/>
    </source>
</evidence>
<dbReference type="CDD" id="cd02019">
    <property type="entry name" value="NK"/>
    <property type="match status" value="1"/>
</dbReference>
<dbReference type="InterPro" id="IPR011994">
    <property type="entry name" value="Cytidylate_kinase_dom"/>
</dbReference>
<comment type="subcellular location">
    <subcellularLocation>
        <location evidence="8">Cytoplasm</location>
    </subcellularLocation>
</comment>
<dbReference type="Pfam" id="PF02224">
    <property type="entry name" value="Cytidylate_kin"/>
    <property type="match status" value="1"/>
</dbReference>
<sequence>MYMSVSHVPVITLDGPSGTGKGTISLMLAKHLGWHFLDSGALYRVLAYAAMKKNIDLTDIAVLVKLAHELDFCFKVHEKNDCRVVLDGADVSRDIRTEQCGQSASQIAAAPEIREALLARQRSFAQPPGLVTDGRDMGTVVFPHADLKFYLYATAEERARRRYLQLKEKQNDVSLAQVVDELAKRDARDTARTHSPLKPAPDAVQIDTTRLTIVQVFDCVLQLVNERLTVAKKL</sequence>
<keyword evidence="5 8" id="KW-0067">ATP-binding</keyword>
<evidence type="ECO:0000256" key="3">
    <source>
        <dbReference type="ARBA" id="ARBA00022741"/>
    </source>
</evidence>
<comment type="catalytic activity">
    <reaction evidence="6 8">
        <text>dCMP + ATP = dCDP + ADP</text>
        <dbReference type="Rhea" id="RHEA:25094"/>
        <dbReference type="ChEBI" id="CHEBI:30616"/>
        <dbReference type="ChEBI" id="CHEBI:57566"/>
        <dbReference type="ChEBI" id="CHEBI:58593"/>
        <dbReference type="ChEBI" id="CHEBI:456216"/>
        <dbReference type="EC" id="2.7.4.25"/>
    </reaction>
</comment>